<feature type="region of interest" description="Disordered" evidence="5">
    <location>
        <begin position="303"/>
        <end position="397"/>
    </location>
</feature>
<feature type="zinc finger region" description="C3H1-type" evidence="4">
    <location>
        <begin position="165"/>
        <end position="190"/>
    </location>
</feature>
<gene>
    <name evidence="7" type="ORF">GLOTRDRAFT_124253</name>
</gene>
<keyword evidence="1" id="KW-0677">Repeat</keyword>
<dbReference type="EMBL" id="KB469296">
    <property type="protein sequence ID" value="EPQ61417.1"/>
    <property type="molecule type" value="Genomic_DNA"/>
</dbReference>
<evidence type="ECO:0000256" key="5">
    <source>
        <dbReference type="SAM" id="MobiDB-lite"/>
    </source>
</evidence>
<dbReference type="HOGENOM" id="CLU_426496_0_0_1"/>
<dbReference type="SUPFAM" id="SSF48403">
    <property type="entry name" value="Ankyrin repeat"/>
    <property type="match status" value="1"/>
</dbReference>
<dbReference type="Pfam" id="PF14608">
    <property type="entry name" value="zf-CCCH_2"/>
    <property type="match status" value="2"/>
</dbReference>
<keyword evidence="4" id="KW-0863">Zinc-finger</keyword>
<feature type="zinc finger region" description="C3H1-type" evidence="4">
    <location>
        <begin position="393"/>
        <end position="420"/>
    </location>
</feature>
<proteinExistence type="predicted"/>
<keyword evidence="4" id="KW-0479">Metal-binding</keyword>
<dbReference type="PROSITE" id="PS50088">
    <property type="entry name" value="ANK_REPEAT"/>
    <property type="match status" value="1"/>
</dbReference>
<protein>
    <recommendedName>
        <fullName evidence="6">C3H1-type domain-containing protein</fullName>
    </recommendedName>
</protein>
<feature type="region of interest" description="Disordered" evidence="5">
    <location>
        <begin position="619"/>
        <end position="639"/>
    </location>
</feature>
<keyword evidence="8" id="KW-1185">Reference proteome</keyword>
<evidence type="ECO:0000313" key="8">
    <source>
        <dbReference type="Proteomes" id="UP000030669"/>
    </source>
</evidence>
<evidence type="ECO:0000259" key="6">
    <source>
        <dbReference type="PROSITE" id="PS50103"/>
    </source>
</evidence>
<dbReference type="GeneID" id="19301072"/>
<dbReference type="PROSITE" id="PS50297">
    <property type="entry name" value="ANK_REP_REGION"/>
    <property type="match status" value="1"/>
</dbReference>
<dbReference type="InterPro" id="IPR000571">
    <property type="entry name" value="Znf_CCCH"/>
</dbReference>
<feature type="domain" description="C3H1-type" evidence="6">
    <location>
        <begin position="165"/>
        <end position="190"/>
    </location>
</feature>
<feature type="region of interest" description="Disordered" evidence="5">
    <location>
        <begin position="92"/>
        <end position="114"/>
    </location>
</feature>
<dbReference type="SMART" id="SM00356">
    <property type="entry name" value="ZnF_C3H1"/>
    <property type="match status" value="2"/>
</dbReference>
<dbReference type="GO" id="GO:0008270">
    <property type="term" value="F:zinc ion binding"/>
    <property type="evidence" value="ECO:0007669"/>
    <property type="project" value="UniProtKB-KW"/>
</dbReference>
<evidence type="ECO:0000256" key="2">
    <source>
        <dbReference type="ARBA" id="ARBA00023043"/>
    </source>
</evidence>
<feature type="compositionally biased region" description="Low complexity" evidence="5">
    <location>
        <begin position="564"/>
        <end position="576"/>
    </location>
</feature>
<dbReference type="GO" id="GO:0085020">
    <property type="term" value="P:protein K6-linked ubiquitination"/>
    <property type="evidence" value="ECO:0007669"/>
    <property type="project" value="TreeGrafter"/>
</dbReference>
<keyword evidence="2 3" id="KW-0040">ANK repeat</keyword>
<reference evidence="7 8" key="1">
    <citation type="journal article" date="2012" name="Science">
        <title>The Paleozoic origin of enzymatic lignin decomposition reconstructed from 31 fungal genomes.</title>
        <authorList>
            <person name="Floudas D."/>
            <person name="Binder M."/>
            <person name="Riley R."/>
            <person name="Barry K."/>
            <person name="Blanchette R.A."/>
            <person name="Henrissat B."/>
            <person name="Martinez A.T."/>
            <person name="Otillar R."/>
            <person name="Spatafora J.W."/>
            <person name="Yadav J.S."/>
            <person name="Aerts A."/>
            <person name="Benoit I."/>
            <person name="Boyd A."/>
            <person name="Carlson A."/>
            <person name="Copeland A."/>
            <person name="Coutinho P.M."/>
            <person name="de Vries R.P."/>
            <person name="Ferreira P."/>
            <person name="Findley K."/>
            <person name="Foster B."/>
            <person name="Gaskell J."/>
            <person name="Glotzer D."/>
            <person name="Gorecki P."/>
            <person name="Heitman J."/>
            <person name="Hesse C."/>
            <person name="Hori C."/>
            <person name="Igarashi K."/>
            <person name="Jurgens J.A."/>
            <person name="Kallen N."/>
            <person name="Kersten P."/>
            <person name="Kohler A."/>
            <person name="Kuees U."/>
            <person name="Kumar T.K.A."/>
            <person name="Kuo A."/>
            <person name="LaButti K."/>
            <person name="Larrondo L.F."/>
            <person name="Lindquist E."/>
            <person name="Ling A."/>
            <person name="Lombard V."/>
            <person name="Lucas S."/>
            <person name="Lundell T."/>
            <person name="Martin R."/>
            <person name="McLaughlin D.J."/>
            <person name="Morgenstern I."/>
            <person name="Morin E."/>
            <person name="Murat C."/>
            <person name="Nagy L.G."/>
            <person name="Nolan M."/>
            <person name="Ohm R.A."/>
            <person name="Patyshakuliyeva A."/>
            <person name="Rokas A."/>
            <person name="Ruiz-Duenas F.J."/>
            <person name="Sabat G."/>
            <person name="Salamov A."/>
            <person name="Samejima M."/>
            <person name="Schmutz J."/>
            <person name="Slot J.C."/>
            <person name="St John F."/>
            <person name="Stenlid J."/>
            <person name="Sun H."/>
            <person name="Sun S."/>
            <person name="Syed K."/>
            <person name="Tsang A."/>
            <person name="Wiebenga A."/>
            <person name="Young D."/>
            <person name="Pisabarro A."/>
            <person name="Eastwood D.C."/>
            <person name="Martin F."/>
            <person name="Cullen D."/>
            <person name="Grigoriev I.V."/>
            <person name="Hibbett D.S."/>
        </authorList>
    </citation>
    <scope>NUCLEOTIDE SEQUENCE [LARGE SCALE GENOMIC DNA]</scope>
    <source>
        <strain evidence="7 8">ATCC 11539</strain>
    </source>
</reference>
<dbReference type="InterPro" id="IPR036770">
    <property type="entry name" value="Ankyrin_rpt-contain_sf"/>
</dbReference>
<dbReference type="Proteomes" id="UP000030669">
    <property type="component" value="Unassembled WGS sequence"/>
</dbReference>
<dbReference type="eggNOG" id="ENOG502S4MW">
    <property type="taxonomic scope" value="Eukaryota"/>
</dbReference>
<dbReference type="GO" id="GO:0004842">
    <property type="term" value="F:ubiquitin-protein transferase activity"/>
    <property type="evidence" value="ECO:0007669"/>
    <property type="project" value="TreeGrafter"/>
</dbReference>
<dbReference type="PANTHER" id="PTHR24171:SF8">
    <property type="entry name" value="BRCA1-ASSOCIATED RING DOMAIN PROTEIN 1"/>
    <property type="match status" value="1"/>
</dbReference>
<dbReference type="GO" id="GO:0010468">
    <property type="term" value="P:regulation of gene expression"/>
    <property type="evidence" value="ECO:0007669"/>
    <property type="project" value="UniProtKB-ARBA"/>
</dbReference>
<feature type="region of interest" description="Disordered" evidence="5">
    <location>
        <begin position="429"/>
        <end position="449"/>
    </location>
</feature>
<name>S7QPU2_GLOTA</name>
<dbReference type="OMA" id="RYGSSCM"/>
<dbReference type="PANTHER" id="PTHR24171">
    <property type="entry name" value="ANKYRIN REPEAT DOMAIN-CONTAINING PROTEIN 39-RELATED"/>
    <property type="match status" value="1"/>
</dbReference>
<evidence type="ECO:0000313" key="7">
    <source>
        <dbReference type="EMBL" id="EPQ61417.1"/>
    </source>
</evidence>
<dbReference type="Pfam" id="PF12796">
    <property type="entry name" value="Ank_2"/>
    <property type="match status" value="1"/>
</dbReference>
<evidence type="ECO:0000256" key="4">
    <source>
        <dbReference type="PROSITE-ProRule" id="PRU00723"/>
    </source>
</evidence>
<evidence type="ECO:0000256" key="1">
    <source>
        <dbReference type="ARBA" id="ARBA00022737"/>
    </source>
</evidence>
<dbReference type="InterPro" id="IPR002110">
    <property type="entry name" value="Ankyrin_rpt"/>
</dbReference>
<dbReference type="PROSITE" id="PS50103">
    <property type="entry name" value="ZF_C3H1"/>
    <property type="match status" value="2"/>
</dbReference>
<sequence>MVSPLWKACSEGDLENVLEFLKSASSIDIEIKDHTGATPLIEAVKNGHTEIVRILLDRGADPSNASSHGLPEQFTTDETILELIKNAQNKLTQNAPVPPEYPQDPNAETAKQYYPPPPGPYYYPGMHPVPPLPEGALAYYPPMPPQSAPGESPTGNGNNLPPPEIARMIPCRYYPACRYGASCMFAHPQGPYYQGPPAQYPAPYDPTMHYPSNYYVVPPSFPPPNGAPMSPTSPQAGPQPNPPHPSMGHGRSSSELISPVQGHFSPPSMPPPMPYGAVSPLSPAYPHPGAVPIPVSIPPLPPLNHSVPPPHGAQSPPAMYQNAPPNGSFAVRPDAVAFPPHQIPPPHPVGEQNGGPKSPTMPPQADGYPQPPVHREGMSHHRRGSLRKPSFGGSRKPPCLFFPSGRCRNGDECRFPHVLPDSTGFQQNYPHFPGPLPRGPPRPRHLSNAANGVGSIEAKMADMTVRDDAINHHARSQSTVEPLNRGRPLNGARGGAPPGPIPRVERRVGLKQRLPSADEFPALAGATTPPKQSPGLNGHNGLNGPTAAQVLQAPPPARKDTPRESLSSNSSERGGSVKSDKDSKPAEVNGNATDVVNGIVNGISHDSPAKKLPVSFAAAATASPVSAAHDASKEVSVSA</sequence>
<keyword evidence="4" id="KW-0862">Zinc</keyword>
<feature type="region of interest" description="Disordered" evidence="5">
    <location>
        <begin position="225"/>
        <end position="271"/>
    </location>
</feature>
<dbReference type="SMART" id="SM00248">
    <property type="entry name" value="ANK"/>
    <property type="match status" value="2"/>
</dbReference>
<dbReference type="OrthoDB" id="20872at2759"/>
<feature type="repeat" description="ANK" evidence="3">
    <location>
        <begin position="35"/>
        <end position="67"/>
    </location>
</feature>
<dbReference type="RefSeq" id="XP_007861582.1">
    <property type="nucleotide sequence ID" value="XM_007863391.1"/>
</dbReference>
<evidence type="ECO:0000256" key="3">
    <source>
        <dbReference type="PROSITE-ProRule" id="PRU00023"/>
    </source>
</evidence>
<dbReference type="AlphaFoldDB" id="S7QPU2"/>
<organism evidence="7 8">
    <name type="scientific">Gloeophyllum trabeum (strain ATCC 11539 / FP-39264 / Madison 617)</name>
    <name type="common">Brown rot fungus</name>
    <dbReference type="NCBI Taxonomy" id="670483"/>
    <lineage>
        <taxon>Eukaryota</taxon>
        <taxon>Fungi</taxon>
        <taxon>Dikarya</taxon>
        <taxon>Basidiomycota</taxon>
        <taxon>Agaricomycotina</taxon>
        <taxon>Agaricomycetes</taxon>
        <taxon>Gloeophyllales</taxon>
        <taxon>Gloeophyllaceae</taxon>
        <taxon>Gloeophyllum</taxon>
    </lineage>
</organism>
<accession>S7QPU2</accession>
<dbReference type="Gene3D" id="1.25.40.20">
    <property type="entry name" value="Ankyrin repeat-containing domain"/>
    <property type="match status" value="1"/>
</dbReference>
<feature type="compositionally biased region" description="Low complexity" evidence="5">
    <location>
        <begin position="535"/>
        <end position="544"/>
    </location>
</feature>
<feature type="compositionally biased region" description="Low complexity" evidence="5">
    <location>
        <begin position="619"/>
        <end position="629"/>
    </location>
</feature>
<feature type="domain" description="C3H1-type" evidence="6">
    <location>
        <begin position="393"/>
        <end position="420"/>
    </location>
</feature>
<dbReference type="KEGG" id="gtr:GLOTRDRAFT_124253"/>
<feature type="region of interest" description="Disordered" evidence="5">
    <location>
        <begin position="518"/>
        <end position="591"/>
    </location>
</feature>
<feature type="region of interest" description="Disordered" evidence="5">
    <location>
        <begin position="473"/>
        <end position="503"/>
    </location>
</feature>